<evidence type="ECO:0000256" key="2">
    <source>
        <dbReference type="ARBA" id="ARBA00022857"/>
    </source>
</evidence>
<dbReference type="GO" id="GO:0016491">
    <property type="term" value="F:oxidoreductase activity"/>
    <property type="evidence" value="ECO:0007669"/>
    <property type="project" value="UniProtKB-KW"/>
</dbReference>
<comment type="similarity">
    <text evidence="1">Belongs to the short-chain dehydrogenases/reductases (SDR) family.</text>
</comment>
<accession>A0A420XVW1</accession>
<organism evidence="4 5">
    <name type="scientific">Coniochaeta pulveracea</name>
    <dbReference type="NCBI Taxonomy" id="177199"/>
    <lineage>
        <taxon>Eukaryota</taxon>
        <taxon>Fungi</taxon>
        <taxon>Dikarya</taxon>
        <taxon>Ascomycota</taxon>
        <taxon>Pezizomycotina</taxon>
        <taxon>Sordariomycetes</taxon>
        <taxon>Sordariomycetidae</taxon>
        <taxon>Coniochaetales</taxon>
        <taxon>Coniochaetaceae</taxon>
        <taxon>Coniochaeta</taxon>
    </lineage>
</organism>
<protein>
    <submittedName>
        <fullName evidence="4">Uncharacterized protein</fullName>
    </submittedName>
</protein>
<dbReference type="OrthoDB" id="1274115at2759"/>
<dbReference type="PROSITE" id="PS00061">
    <property type="entry name" value="ADH_SHORT"/>
    <property type="match status" value="1"/>
</dbReference>
<dbReference type="PANTHER" id="PTHR43976:SF16">
    <property type="entry name" value="SHORT-CHAIN DEHYDROGENASE_REDUCTASE FAMILY PROTEIN"/>
    <property type="match status" value="1"/>
</dbReference>
<dbReference type="InterPro" id="IPR002347">
    <property type="entry name" value="SDR_fam"/>
</dbReference>
<comment type="caution">
    <text evidence="4">The sequence shown here is derived from an EMBL/GenBank/DDBJ whole genome shotgun (WGS) entry which is preliminary data.</text>
</comment>
<keyword evidence="2" id="KW-0521">NADP</keyword>
<dbReference type="InterPro" id="IPR051911">
    <property type="entry name" value="SDR_oxidoreductase"/>
</dbReference>
<name>A0A420XVW1_9PEZI</name>
<dbReference type="PRINTS" id="PR00081">
    <property type="entry name" value="GDHRDH"/>
</dbReference>
<evidence type="ECO:0000313" key="4">
    <source>
        <dbReference type="EMBL" id="RKU39777.1"/>
    </source>
</evidence>
<evidence type="ECO:0000256" key="1">
    <source>
        <dbReference type="ARBA" id="ARBA00006484"/>
    </source>
</evidence>
<dbReference type="SUPFAM" id="SSF51735">
    <property type="entry name" value="NAD(P)-binding Rossmann-fold domains"/>
    <property type="match status" value="1"/>
</dbReference>
<evidence type="ECO:0000256" key="3">
    <source>
        <dbReference type="ARBA" id="ARBA00023002"/>
    </source>
</evidence>
<proteinExistence type="inferred from homology"/>
<dbReference type="PANTHER" id="PTHR43976">
    <property type="entry name" value="SHORT CHAIN DEHYDROGENASE"/>
    <property type="match status" value="1"/>
</dbReference>
<dbReference type="Pfam" id="PF00106">
    <property type="entry name" value="adh_short"/>
    <property type="match status" value="1"/>
</dbReference>
<dbReference type="Proteomes" id="UP000275385">
    <property type="component" value="Unassembled WGS sequence"/>
</dbReference>
<sequence>MASYVWFITAASSGFGKSIALEALSRGHKVIATARDTSSLTLLQEKGAAVLSVDVNASEENLAAKLKEASEIHGKITHVVNPAGYILAGAVEEASQREVLNHYATNVFGVANIARAAAPYLRASAKEGDGPVAYAAFGSLGSYRSGAALAHYCSSKAAVSLLTEGLAEEWAPFGISVCCVEPGYTRTEFLSTEAGKERRVVAKRSLEVYAEGPVAAYKGALDQFNGKQLGDVEKCARVIVDVLTQEGVGEGRKIPVRLPLGSDTLAAVKENAERELAMVREWESIAKLTDGDN</sequence>
<evidence type="ECO:0000313" key="5">
    <source>
        <dbReference type="Proteomes" id="UP000275385"/>
    </source>
</evidence>
<keyword evidence="3" id="KW-0560">Oxidoreductase</keyword>
<dbReference type="InterPro" id="IPR020904">
    <property type="entry name" value="Sc_DH/Rdtase_CS"/>
</dbReference>
<dbReference type="AlphaFoldDB" id="A0A420XVW1"/>
<gene>
    <name evidence="4" type="ORF">DL546_000885</name>
</gene>
<reference evidence="4 5" key="1">
    <citation type="submission" date="2018-08" db="EMBL/GenBank/DDBJ databases">
        <title>Draft genome of the lignicolous fungus Coniochaeta pulveracea.</title>
        <authorList>
            <person name="Borstlap C.J."/>
            <person name="De Witt R.N."/>
            <person name="Botha A."/>
            <person name="Volschenk H."/>
        </authorList>
    </citation>
    <scope>NUCLEOTIDE SEQUENCE [LARGE SCALE GENOMIC DNA]</scope>
    <source>
        <strain evidence="4 5">CAB683</strain>
    </source>
</reference>
<dbReference type="Gene3D" id="3.40.50.720">
    <property type="entry name" value="NAD(P)-binding Rossmann-like Domain"/>
    <property type="match status" value="1"/>
</dbReference>
<dbReference type="EMBL" id="QVQW01000151">
    <property type="protein sequence ID" value="RKU39777.1"/>
    <property type="molecule type" value="Genomic_DNA"/>
</dbReference>
<dbReference type="InterPro" id="IPR036291">
    <property type="entry name" value="NAD(P)-bd_dom_sf"/>
</dbReference>
<keyword evidence="5" id="KW-1185">Reference proteome</keyword>
<dbReference type="STRING" id="177199.A0A420XVW1"/>